<evidence type="ECO:0000313" key="2">
    <source>
        <dbReference type="EMBL" id="QLH04176.1"/>
    </source>
</evidence>
<feature type="transmembrane region" description="Helical" evidence="1">
    <location>
        <begin position="136"/>
        <end position="159"/>
    </location>
</feature>
<protein>
    <submittedName>
        <fullName evidence="2">Uncharacterized protein</fullName>
    </submittedName>
</protein>
<dbReference type="GeneID" id="56060632"/>
<dbReference type="OrthoDB" id="11432at2157"/>
<sequence length="168" mass="18167">MQKSGLIIVIFGLLIVTGLVVSIVENQTTLEGINQGNGKVSSVDTVTVSVDLDKEISPVGIFAVQIMEFKENTITAIILDPSNIEIISQKVNEETIEKEFDVLESGTYQLIIQSSNEDEIYVTGAIGSLPDANKKFILSVISLSILIIGMVGLVTMGIIEIKNRKKSV</sequence>
<dbReference type="EMBL" id="CP026994">
    <property type="protein sequence ID" value="QLH04176.1"/>
    <property type="molecule type" value="Genomic_DNA"/>
</dbReference>
<dbReference type="AlphaFoldDB" id="A0A7D5QYT2"/>
<dbReference type="Proteomes" id="UP000509441">
    <property type="component" value="Chromosome"/>
</dbReference>
<evidence type="ECO:0000313" key="3">
    <source>
        <dbReference type="Proteomes" id="UP000509441"/>
    </source>
</evidence>
<reference evidence="2 3" key="1">
    <citation type="submission" date="2018-02" db="EMBL/GenBank/DDBJ databases">
        <title>Complete genome of Nitrosopumilus oxyclinae HCE1.</title>
        <authorList>
            <person name="Qin W."/>
            <person name="Zheng Y."/>
            <person name="Stahl D.A."/>
        </authorList>
    </citation>
    <scope>NUCLEOTIDE SEQUENCE [LARGE SCALE GENOMIC DNA]</scope>
    <source>
        <strain evidence="2 3">HCE1</strain>
    </source>
</reference>
<dbReference type="RefSeq" id="WP_179363051.1">
    <property type="nucleotide sequence ID" value="NZ_CP026994.1"/>
</dbReference>
<gene>
    <name evidence="2" type="ORF">C5F49_01745</name>
</gene>
<proteinExistence type="predicted"/>
<dbReference type="KEGG" id="nox:C5F49_01745"/>
<accession>A0A7D5QYT2</accession>
<keyword evidence="1" id="KW-1133">Transmembrane helix</keyword>
<keyword evidence="3" id="KW-1185">Reference proteome</keyword>
<keyword evidence="1" id="KW-0472">Membrane</keyword>
<keyword evidence="1" id="KW-0812">Transmembrane</keyword>
<evidence type="ECO:0000256" key="1">
    <source>
        <dbReference type="SAM" id="Phobius"/>
    </source>
</evidence>
<name>A0A7D5QYT2_9ARCH</name>
<organism evidence="2 3">
    <name type="scientific">Nitrosopumilus oxyclinae</name>
    <dbReference type="NCBI Taxonomy" id="1959104"/>
    <lineage>
        <taxon>Archaea</taxon>
        <taxon>Nitrososphaerota</taxon>
        <taxon>Nitrososphaeria</taxon>
        <taxon>Nitrosopumilales</taxon>
        <taxon>Nitrosopumilaceae</taxon>
        <taxon>Nitrosopumilus</taxon>
    </lineage>
</organism>